<reference evidence="1" key="1">
    <citation type="submission" date="2019-03" db="EMBL/GenBank/DDBJ databases">
        <title>Lake Tanganyika Metagenome-Assembled Genomes (MAGs).</title>
        <authorList>
            <person name="Tran P."/>
        </authorList>
    </citation>
    <scope>NUCLEOTIDE SEQUENCE</scope>
    <source>
        <strain evidence="1">K_DeepCast_150m_m2_040</strain>
    </source>
</reference>
<organism evidence="1 2">
    <name type="scientific">candidate division WOR-3 bacterium</name>
    <dbReference type="NCBI Taxonomy" id="2052148"/>
    <lineage>
        <taxon>Bacteria</taxon>
        <taxon>Bacteria division WOR-3</taxon>
    </lineage>
</organism>
<feature type="non-terminal residue" evidence="1">
    <location>
        <position position="146"/>
    </location>
</feature>
<dbReference type="EMBL" id="VGIR01000206">
    <property type="protein sequence ID" value="MBM3332997.1"/>
    <property type="molecule type" value="Genomic_DNA"/>
</dbReference>
<name>A0A938BUT3_UNCW3</name>
<accession>A0A938BUT3</accession>
<evidence type="ECO:0000313" key="1">
    <source>
        <dbReference type="EMBL" id="MBM3332997.1"/>
    </source>
</evidence>
<gene>
    <name evidence="1" type="ORF">FJY68_14325</name>
</gene>
<dbReference type="Proteomes" id="UP000779900">
    <property type="component" value="Unassembled WGS sequence"/>
</dbReference>
<comment type="caution">
    <text evidence="1">The sequence shown here is derived from an EMBL/GenBank/DDBJ whole genome shotgun (WGS) entry which is preliminary data.</text>
</comment>
<dbReference type="InterPro" id="IPR029055">
    <property type="entry name" value="Ntn_hydrolases_N"/>
</dbReference>
<evidence type="ECO:0008006" key="3">
    <source>
        <dbReference type="Google" id="ProtNLM"/>
    </source>
</evidence>
<evidence type="ECO:0000313" key="2">
    <source>
        <dbReference type="Proteomes" id="UP000779900"/>
    </source>
</evidence>
<protein>
    <recommendedName>
        <fullName evidence="3">Glutamine amidotransferase domain-containing protein</fullName>
    </recommendedName>
</protein>
<proteinExistence type="predicted"/>
<dbReference type="Gene3D" id="3.60.20.10">
    <property type="entry name" value="Glutamine Phosphoribosylpyrophosphate, subunit 1, domain 1"/>
    <property type="match status" value="1"/>
</dbReference>
<sequence length="146" mass="16074">MSTMVAAAGRLQMQVLVRAAREVAGANCDAGGWGMAHCYGNRLETIRSAQPCAIDPEFGKLEETRTDMTLVCIGGMVPASPRELRPYVRRETGHTWAFAHSGLINHEERLDTGGRITDSKNPSERYFLYLLSRFEEKSPAESLTAG</sequence>
<dbReference type="AlphaFoldDB" id="A0A938BUT3"/>